<feature type="region of interest" description="Disordered" evidence="1">
    <location>
        <begin position="850"/>
        <end position="895"/>
    </location>
</feature>
<feature type="compositionally biased region" description="Polar residues" evidence="1">
    <location>
        <begin position="1262"/>
        <end position="1285"/>
    </location>
</feature>
<feature type="compositionally biased region" description="Polar residues" evidence="1">
    <location>
        <begin position="1184"/>
        <end position="1215"/>
    </location>
</feature>
<feature type="compositionally biased region" description="Basic and acidic residues" evidence="1">
    <location>
        <begin position="673"/>
        <end position="759"/>
    </location>
</feature>
<name>A0ABQ9I4K7_9NEOP</name>
<organism evidence="2 3">
    <name type="scientific">Dryococelus australis</name>
    <dbReference type="NCBI Taxonomy" id="614101"/>
    <lineage>
        <taxon>Eukaryota</taxon>
        <taxon>Metazoa</taxon>
        <taxon>Ecdysozoa</taxon>
        <taxon>Arthropoda</taxon>
        <taxon>Hexapoda</taxon>
        <taxon>Insecta</taxon>
        <taxon>Pterygota</taxon>
        <taxon>Neoptera</taxon>
        <taxon>Polyneoptera</taxon>
        <taxon>Phasmatodea</taxon>
        <taxon>Verophasmatodea</taxon>
        <taxon>Anareolatae</taxon>
        <taxon>Phasmatidae</taxon>
        <taxon>Eurycanthinae</taxon>
        <taxon>Dryococelus</taxon>
    </lineage>
</organism>
<feature type="region of interest" description="Disordered" evidence="1">
    <location>
        <begin position="97"/>
        <end position="157"/>
    </location>
</feature>
<keyword evidence="3" id="KW-1185">Reference proteome</keyword>
<comment type="caution">
    <text evidence="2">The sequence shown here is derived from an EMBL/GenBank/DDBJ whole genome shotgun (WGS) entry which is preliminary data.</text>
</comment>
<reference evidence="2 3" key="1">
    <citation type="submission" date="2023-02" db="EMBL/GenBank/DDBJ databases">
        <title>LHISI_Scaffold_Assembly.</title>
        <authorList>
            <person name="Stuart O.P."/>
            <person name="Cleave R."/>
            <person name="Magrath M.J.L."/>
            <person name="Mikheyev A.S."/>
        </authorList>
    </citation>
    <scope>NUCLEOTIDE SEQUENCE [LARGE SCALE GENOMIC DNA]</scope>
    <source>
        <strain evidence="2">Daus_M_001</strain>
        <tissue evidence="2">Leg muscle</tissue>
    </source>
</reference>
<feature type="compositionally biased region" description="Basic and acidic residues" evidence="1">
    <location>
        <begin position="909"/>
        <end position="928"/>
    </location>
</feature>
<feature type="compositionally biased region" description="Basic and acidic residues" evidence="1">
    <location>
        <begin position="1052"/>
        <end position="1062"/>
    </location>
</feature>
<dbReference type="EMBL" id="JARBHB010000002">
    <property type="protein sequence ID" value="KAJ8891588.1"/>
    <property type="molecule type" value="Genomic_DNA"/>
</dbReference>
<gene>
    <name evidence="2" type="ORF">PR048_004116</name>
</gene>
<protein>
    <submittedName>
        <fullName evidence="2">Uncharacterized protein</fullName>
    </submittedName>
</protein>
<accession>A0ABQ9I4K7</accession>
<proteinExistence type="predicted"/>
<feature type="region of interest" description="Disordered" evidence="1">
    <location>
        <begin position="583"/>
        <end position="602"/>
    </location>
</feature>
<feature type="compositionally biased region" description="Basic and acidic residues" evidence="1">
    <location>
        <begin position="1137"/>
        <end position="1166"/>
    </location>
</feature>
<sequence length="1351" mass="154788">MLKTPKSRVTILCMPTSETKILHDDPMPYFPLYALPVNLGAKFFAAILVLQHVESNFIRELYETRETYTVKCIRIVSSTPGLYMAEDDPREETKHCSASSAAKQNVSISKPNDKNANANITDVKNVARNRRLSGDRGSPARRGVDTGSTRTSRREELAGSRNVWVNKDGMLTTRIDASRHDGTLPPRDLRNVLQSRPGHNHVAGLLDNLISSSEMQDLRTVLRGKRMYAERHMDVADDFREERFVDEIIHDRNRNLSDSSFVRSVIPPGAEDLRQVLQEKMMVENIVGDRYERSGEFHGRGQVRVYENNDLRSFIEENRATHKNEGKDSFREFSRLPRDAETWDGARMRVSFRDDLASGRNLYPPDFRGKLHSRNDEPEAFPLVKDSALFERGLDSKTNIRDERRKVMFADIQDMRSSDADLRGSGPGRSFDDAELSRRKPRTDDIASGIQTDVRGINIRAGGWKARDDVRNMESIHDSFSKFDAYLSNVKSSMKNFQHSGKAKPEFNQSFPNAGMKSEWRALSPNLKLQVAGEIRRENPYHDDKPKYFGEGDKSSKAEWFAFNERRAEDGIAERNRVTFKPEGNRIMPGEIDRNRTHIDGGERNRVFGESVSERRIFSGPERTGVSVDGPDDRNRNMFIRAEDRKRQVFETEDRNKQVFSEPNRNSLMFGGSEDRRRPLYDNVEDRKRQMFSEPDDRKRQMYGEPDDRKRQMYGEPDDRKRQMYSEPDDRKRQMYGEPDDRKRQMYGEPDDRKRQMYGEPVDTKRQMYDEQVDRKKQMFGEPDDRNRQLFGEPDERKSQVYVETDDRKMSLYAELEDKKFMYGEPEDRKRSVYDESEEKKRLIYGEPGNVRRSAYNEPGDLIRSAYDEPGDRKRSAYVDPEDRNRSLHSEPVDSKRLKYGELENKRSVYEETGDRKRSVYGGPEDRSGYMFSKTGDRNLPVTERSRPVDEVGQNRPTVEEIERNRLMAGEREREKILFGGRTNINRTGYYAPDSKVASYNRGYAEDSSSFINDESGVTNFSFKDTYGKISQSKEDIRPKIQPGETRQLPPKAEDGDREVSKRYHHHQQQHSLLPPPPPPPLLTDEQMVEVQSTKEKKRRCRAAFEKAQKIVTLKARETQQEVGVPDKQAGGSSATRGKDGKTYFEESSVKRNDAKHLYMGDRSLEKGPQAYWAVDRGREPAASHQTPSSSNREWDKVQSSGGHSSAASWTNSWGQEGRQRDTREQHGGFRSLQPVDTKQPPPSSSQHVGKYRTSDEPGRSTLPSVSTFGQSPQNYEHSNQQYGLSGSVPAHTSAAGMGNMSQYGSWQGGGPGGWNTSSGWSATGGWGAPGAWNTSNNWSSQFGNAGYTWR</sequence>
<feature type="compositionally biased region" description="Basic and acidic residues" evidence="1">
    <location>
        <begin position="430"/>
        <end position="445"/>
    </location>
</feature>
<dbReference type="Proteomes" id="UP001159363">
    <property type="component" value="Chromosome 2"/>
</dbReference>
<evidence type="ECO:0000313" key="2">
    <source>
        <dbReference type="EMBL" id="KAJ8891588.1"/>
    </source>
</evidence>
<feature type="region of interest" description="Disordered" evidence="1">
    <location>
        <begin position="660"/>
        <end position="759"/>
    </location>
</feature>
<evidence type="ECO:0000313" key="3">
    <source>
        <dbReference type="Proteomes" id="UP001159363"/>
    </source>
</evidence>
<feature type="compositionally biased region" description="Basic and acidic residues" evidence="1">
    <location>
        <begin position="591"/>
        <end position="602"/>
    </location>
</feature>
<feature type="compositionally biased region" description="Polar residues" evidence="1">
    <location>
        <begin position="97"/>
        <end position="122"/>
    </location>
</feature>
<feature type="region of interest" description="Disordered" evidence="1">
    <location>
        <begin position="1115"/>
        <end position="1291"/>
    </location>
</feature>
<evidence type="ECO:0000256" key="1">
    <source>
        <dbReference type="SAM" id="MobiDB-lite"/>
    </source>
</evidence>
<feature type="region of interest" description="Disordered" evidence="1">
    <location>
        <begin position="418"/>
        <end position="447"/>
    </location>
</feature>
<feature type="region of interest" description="Disordered" evidence="1">
    <location>
        <begin position="1030"/>
        <end position="1095"/>
    </location>
</feature>
<feature type="region of interest" description="Disordered" evidence="1">
    <location>
        <begin position="775"/>
        <end position="798"/>
    </location>
</feature>
<feature type="compositionally biased region" description="Basic and acidic residues" evidence="1">
    <location>
        <begin position="1218"/>
        <end position="1228"/>
    </location>
</feature>
<feature type="compositionally biased region" description="Basic and acidic residues" evidence="1">
    <location>
        <begin position="866"/>
        <end position="895"/>
    </location>
</feature>
<feature type="region of interest" description="Disordered" evidence="1">
    <location>
        <begin position="909"/>
        <end position="954"/>
    </location>
</feature>